<dbReference type="EMBL" id="JBHTBE010000001">
    <property type="protein sequence ID" value="MFC7268174.1"/>
    <property type="molecule type" value="Genomic_DNA"/>
</dbReference>
<accession>A0ABW2HEI8</accession>
<dbReference type="SUPFAM" id="SSF48498">
    <property type="entry name" value="Tetracyclin repressor-like, C-terminal domain"/>
    <property type="match status" value="1"/>
</dbReference>
<dbReference type="Gene3D" id="1.10.357.10">
    <property type="entry name" value="Tetracycline Repressor, domain 2"/>
    <property type="match status" value="1"/>
</dbReference>
<gene>
    <name evidence="2" type="ORF">ACFQRL_04275</name>
</gene>
<sequence length="54" mass="6069">MDGDLPAHRDPRTEAMLLVALWDGLQIQWLYARDAVDIEAALADHLEDVLPSQL</sequence>
<protein>
    <submittedName>
        <fullName evidence="2">TetR family transcriptional regulator C-terminal domain-containing protein</fullName>
    </submittedName>
</protein>
<comment type="caution">
    <text evidence="2">The sequence shown here is derived from an EMBL/GenBank/DDBJ whole genome shotgun (WGS) entry which is preliminary data.</text>
</comment>
<keyword evidence="3" id="KW-1185">Reference proteome</keyword>
<evidence type="ECO:0000313" key="3">
    <source>
        <dbReference type="Proteomes" id="UP001596507"/>
    </source>
</evidence>
<name>A0ABW2HEI8_9MICO</name>
<proteinExistence type="predicted"/>
<organism evidence="2 3">
    <name type="scientific">Microbacterium fluvii</name>
    <dbReference type="NCBI Taxonomy" id="415215"/>
    <lineage>
        <taxon>Bacteria</taxon>
        <taxon>Bacillati</taxon>
        <taxon>Actinomycetota</taxon>
        <taxon>Actinomycetes</taxon>
        <taxon>Micrococcales</taxon>
        <taxon>Microbacteriaceae</taxon>
        <taxon>Microbacterium</taxon>
    </lineage>
</organism>
<reference evidence="3" key="1">
    <citation type="journal article" date="2019" name="Int. J. Syst. Evol. Microbiol.">
        <title>The Global Catalogue of Microorganisms (GCM) 10K type strain sequencing project: providing services to taxonomists for standard genome sequencing and annotation.</title>
        <authorList>
            <consortium name="The Broad Institute Genomics Platform"/>
            <consortium name="The Broad Institute Genome Sequencing Center for Infectious Disease"/>
            <person name="Wu L."/>
            <person name="Ma J."/>
        </authorList>
    </citation>
    <scope>NUCLEOTIDE SEQUENCE [LARGE SCALE GENOMIC DNA]</scope>
    <source>
        <strain evidence="3">CGMCC 1.15772</strain>
    </source>
</reference>
<evidence type="ECO:0000259" key="1">
    <source>
        <dbReference type="Pfam" id="PF13977"/>
    </source>
</evidence>
<dbReference type="InterPro" id="IPR036271">
    <property type="entry name" value="Tet_transcr_reg_TetR-rel_C_sf"/>
</dbReference>
<evidence type="ECO:0000313" key="2">
    <source>
        <dbReference type="EMBL" id="MFC7268174.1"/>
    </source>
</evidence>
<dbReference type="Pfam" id="PF13977">
    <property type="entry name" value="TetR_C_6"/>
    <property type="match status" value="1"/>
</dbReference>
<dbReference type="RefSeq" id="WP_262873088.1">
    <property type="nucleotide sequence ID" value="NZ_BAABKW010000005.1"/>
</dbReference>
<feature type="domain" description="BetI-type transcriptional repressor C-terminal" evidence="1">
    <location>
        <begin position="3"/>
        <end position="50"/>
    </location>
</feature>
<dbReference type="InterPro" id="IPR039538">
    <property type="entry name" value="BetI_C"/>
</dbReference>
<dbReference type="Proteomes" id="UP001596507">
    <property type="component" value="Unassembled WGS sequence"/>
</dbReference>